<keyword evidence="8 10" id="KW-0472">Membrane</keyword>
<sequence>MRRHRGLRSAIIGFILGFLFGFVMLNYRMIFNSTLNQHRGQRTSHSSNFKFTSSAHVQNVNLNISQTNLVFVGVMTAEKYLDTRAKAVYETWGKEVPGQIAFFSSEYSRVPNNCKDLPLVSLPTVDDGYPPQKKSFLMLQWMWNNFGDKFEWFLRADDDVYIRTDRLEKLLRSVDSRKPMYIGQAGRGNSEEFGLLSLEYDENFCMGGPGVILSRETMKRIIPHIKECLKNLYTTHEDVELGRCVRKHAGIPCTWSYEMQSILYHNSSGEQAFTGNLKRREVHRAITLHPVKSPPHMYRLHNYMRGLKIQDLQYERVKIHRDLHVMAEQLGVEVKELINELSIKDTQQFPNKSNIRGIIRDAEILGVPAGLTSFKPRSAKEVIPWDFISRSEYSLANSNPRRRIHSDVKEGLEDITREVMASINACSRQRGRVVEERQMLYGYRRVDAYGADTILDLLLVYRKYRGRKVTLPVRRHVYVHQHFTGMEIREIVNDEEVDNNQRELQSKKSSQSIFPANFFFNNDNEFDAVGDKVIRFILPLSGRYLIFERFLRNYEEVCLIPGDKTELVVVLYGHKTENSIESTVNLIEKTKRQYSNANIQIIFGTGDFSRAKALDLGVTNSKDNDLMFFIDVDIAFTSEALERVRLNTVIHRKIYFPIVFSQYDPEFINDDLNTRDIFVINELTGYWRQFGFGIVSLYKCDYLTVGGFDMSINGWGKEDVDFFEKTVKSNLEIFRAPDKHLIHVYHKVVCDEKLSSAQMSMCKSTTYETLASVETLAKIINDNPEYLKFARARIKKLRAAGG</sequence>
<evidence type="ECO:0000256" key="2">
    <source>
        <dbReference type="ARBA" id="ARBA00009239"/>
    </source>
</evidence>
<dbReference type="EC" id="2.4.1.-" evidence="10"/>
<gene>
    <name evidence="11" type="ORF">PV327_006051</name>
</gene>
<dbReference type="Proteomes" id="UP001168972">
    <property type="component" value="Unassembled WGS sequence"/>
</dbReference>
<proteinExistence type="inferred from homology"/>
<evidence type="ECO:0000256" key="9">
    <source>
        <dbReference type="ARBA" id="ARBA00023180"/>
    </source>
</evidence>
<keyword evidence="3 10" id="KW-0808">Transferase</keyword>
<evidence type="ECO:0000256" key="7">
    <source>
        <dbReference type="ARBA" id="ARBA00023034"/>
    </source>
</evidence>
<evidence type="ECO:0000256" key="4">
    <source>
        <dbReference type="ARBA" id="ARBA00022692"/>
    </source>
</evidence>
<keyword evidence="4 10" id="KW-0812">Transmembrane</keyword>
<comment type="caution">
    <text evidence="11">The sequence shown here is derived from an EMBL/GenBank/DDBJ whole genome shotgun (WGS) entry which is preliminary data.</text>
</comment>
<evidence type="ECO:0000256" key="1">
    <source>
        <dbReference type="ARBA" id="ARBA00004447"/>
    </source>
</evidence>
<keyword evidence="6 10" id="KW-1133">Transmembrane helix</keyword>
<comment type="similarity">
    <text evidence="2 10">Belongs to the chondroitin N-acetylgalactosaminyltransferase family.</text>
</comment>
<dbReference type="PANTHER" id="PTHR12369">
    <property type="entry name" value="CHONDROITIN SYNTHASE"/>
    <property type="match status" value="1"/>
</dbReference>
<evidence type="ECO:0000256" key="3">
    <source>
        <dbReference type="ARBA" id="ARBA00022679"/>
    </source>
</evidence>
<dbReference type="GO" id="GO:0032580">
    <property type="term" value="C:Golgi cisterna membrane"/>
    <property type="evidence" value="ECO:0007669"/>
    <property type="project" value="UniProtKB-SubCell"/>
</dbReference>
<comment type="subcellular location">
    <subcellularLocation>
        <location evidence="1 10">Golgi apparatus</location>
        <location evidence="1 10">Golgi stack membrane</location>
        <topology evidence="1 10">Single-pass type II membrane protein</topology>
    </subcellularLocation>
</comment>
<dbReference type="EMBL" id="JAQQBR010000003">
    <property type="protein sequence ID" value="KAK0180407.1"/>
    <property type="molecule type" value="Genomic_DNA"/>
</dbReference>
<keyword evidence="12" id="KW-1185">Reference proteome</keyword>
<dbReference type="InterPro" id="IPR051227">
    <property type="entry name" value="CS_glycosyltransferase"/>
</dbReference>
<name>A0AA39G2M8_MICHY</name>
<evidence type="ECO:0000313" key="11">
    <source>
        <dbReference type="EMBL" id="KAK0180407.1"/>
    </source>
</evidence>
<dbReference type="PANTHER" id="PTHR12369:SF11">
    <property type="entry name" value="HEXOSYLTRANSFERASE"/>
    <property type="match status" value="1"/>
</dbReference>
<feature type="transmembrane region" description="Helical" evidence="10">
    <location>
        <begin position="7"/>
        <end position="27"/>
    </location>
</feature>
<evidence type="ECO:0000256" key="5">
    <source>
        <dbReference type="ARBA" id="ARBA00022968"/>
    </source>
</evidence>
<dbReference type="Gene3D" id="3.90.550.50">
    <property type="match status" value="1"/>
</dbReference>
<reference evidence="11" key="1">
    <citation type="journal article" date="2023" name="bioRxiv">
        <title>Scaffold-level genome assemblies of two parasitoid biocontrol wasps reveal the parthenogenesis mechanism and an associated novel virus.</title>
        <authorList>
            <person name="Inwood S."/>
            <person name="Skelly J."/>
            <person name="Guhlin J."/>
            <person name="Harrop T."/>
            <person name="Goldson S."/>
            <person name="Dearden P."/>
        </authorList>
    </citation>
    <scope>NUCLEOTIDE SEQUENCE</scope>
    <source>
        <strain evidence="11">Lincoln</strain>
        <tissue evidence="11">Whole body</tissue>
    </source>
</reference>
<evidence type="ECO:0000256" key="8">
    <source>
        <dbReference type="ARBA" id="ARBA00023136"/>
    </source>
</evidence>
<dbReference type="AlphaFoldDB" id="A0AA39G2M8"/>
<evidence type="ECO:0000256" key="10">
    <source>
        <dbReference type="RuleBase" id="RU364016"/>
    </source>
</evidence>
<dbReference type="SUPFAM" id="SSF53448">
    <property type="entry name" value="Nucleotide-diphospho-sugar transferases"/>
    <property type="match status" value="2"/>
</dbReference>
<dbReference type="InterPro" id="IPR008428">
    <property type="entry name" value="Chond_GalNAc"/>
</dbReference>
<dbReference type="Gene3D" id="3.90.550.10">
    <property type="entry name" value="Spore Coat Polysaccharide Biosynthesis Protein SpsA, Chain A"/>
    <property type="match status" value="1"/>
</dbReference>
<evidence type="ECO:0000256" key="6">
    <source>
        <dbReference type="ARBA" id="ARBA00022989"/>
    </source>
</evidence>
<dbReference type="FunFam" id="3.90.550.50:FF:000004">
    <property type="entry name" value="Hexosyltransferase"/>
    <property type="match status" value="1"/>
</dbReference>
<dbReference type="Pfam" id="PF05679">
    <property type="entry name" value="CHGN"/>
    <property type="match status" value="1"/>
</dbReference>
<reference evidence="11" key="2">
    <citation type="submission" date="2023-03" db="EMBL/GenBank/DDBJ databases">
        <authorList>
            <person name="Inwood S.N."/>
            <person name="Skelly J.G."/>
            <person name="Guhlin J."/>
            <person name="Harrop T.W.R."/>
            <person name="Goldson S.G."/>
            <person name="Dearden P.K."/>
        </authorList>
    </citation>
    <scope>NUCLEOTIDE SEQUENCE</scope>
    <source>
        <strain evidence="11">Lincoln</strain>
        <tissue evidence="11">Whole body</tissue>
    </source>
</reference>
<accession>A0AA39G2M8</accession>
<organism evidence="11 12">
    <name type="scientific">Microctonus hyperodae</name>
    <name type="common">Parasitoid wasp</name>
    <dbReference type="NCBI Taxonomy" id="165561"/>
    <lineage>
        <taxon>Eukaryota</taxon>
        <taxon>Metazoa</taxon>
        <taxon>Ecdysozoa</taxon>
        <taxon>Arthropoda</taxon>
        <taxon>Hexapoda</taxon>
        <taxon>Insecta</taxon>
        <taxon>Pterygota</taxon>
        <taxon>Neoptera</taxon>
        <taxon>Endopterygota</taxon>
        <taxon>Hymenoptera</taxon>
        <taxon>Apocrita</taxon>
        <taxon>Ichneumonoidea</taxon>
        <taxon>Braconidae</taxon>
        <taxon>Euphorinae</taxon>
        <taxon>Microctonus</taxon>
    </lineage>
</organism>
<keyword evidence="7 10" id="KW-0333">Golgi apparatus</keyword>
<keyword evidence="9" id="KW-0325">Glycoprotein</keyword>
<dbReference type="InterPro" id="IPR029044">
    <property type="entry name" value="Nucleotide-diphossugar_trans"/>
</dbReference>
<protein>
    <recommendedName>
        <fullName evidence="10">Hexosyltransferase</fullName>
        <ecNumber evidence="10">2.4.1.-</ecNumber>
    </recommendedName>
</protein>
<evidence type="ECO:0000313" key="12">
    <source>
        <dbReference type="Proteomes" id="UP001168972"/>
    </source>
</evidence>
<keyword evidence="5 10" id="KW-0735">Signal-anchor</keyword>
<dbReference type="GO" id="GO:0047238">
    <property type="term" value="F:glucuronosyl-N-acetylgalactosaminyl-proteoglycan 4-beta-N-acetylgalactosaminyltransferase activity"/>
    <property type="evidence" value="ECO:0007669"/>
    <property type="project" value="TreeGrafter"/>
</dbReference>